<dbReference type="GO" id="GO:0051999">
    <property type="term" value="P:mannosyl-inositol phosphorylceramide biosynthetic process"/>
    <property type="evidence" value="ECO:0007669"/>
    <property type="project" value="TreeGrafter"/>
</dbReference>
<evidence type="ECO:0000313" key="2">
    <source>
        <dbReference type="EMBL" id="PAT37703.1"/>
    </source>
</evidence>
<organism evidence="2 3">
    <name type="scientific">Vandammella animalimorsus</name>
    <dbReference type="NCBI Taxonomy" id="2029117"/>
    <lineage>
        <taxon>Bacteria</taxon>
        <taxon>Pseudomonadati</taxon>
        <taxon>Pseudomonadota</taxon>
        <taxon>Betaproteobacteria</taxon>
        <taxon>Burkholderiales</taxon>
        <taxon>Comamonadaceae</taxon>
        <taxon>Vandammella</taxon>
    </lineage>
</organism>
<sequence>MSAPAPATPPIGPSTNPPANPPALGWRVRGELLLARLLKRWYGWRRPALPPWQAPPAQLWQIGAPAPAAPTPAPIPRILWTYWDSAAPPPLIECCLASWRQHHPHWRIEVLDLARARALLPHLPAALLADSPQKLADWLRLALLQRHGGIWLDASTILTAPLDWVLQAQQAHGSEYLGFYLQRFTTSAQYPVVENWFMAAAPGSAFVHAWQREFDAEVVPRGNSGYLQHLQALGLLQALQQAIDAPEYLSMHLAAQRVLQRGDARYRLTLWPAEASAFAYHVQAGWQRARLKKRLFFMQAGAAVAPLIKLRGPDRRKLDHYLAAGLYLPGSLAGRYLMGQPASPRPDGPTPDDDAHAR</sequence>
<comment type="caution">
    <text evidence="2">The sequence shown here is derived from an EMBL/GenBank/DDBJ whole genome shotgun (WGS) entry which is preliminary data.</text>
</comment>
<proteinExistence type="predicted"/>
<dbReference type="GO" id="GO:0016020">
    <property type="term" value="C:membrane"/>
    <property type="evidence" value="ECO:0007669"/>
    <property type="project" value="GOC"/>
</dbReference>
<keyword evidence="2" id="KW-0328">Glycosyltransferase</keyword>
<dbReference type="InterPro" id="IPR051706">
    <property type="entry name" value="Glycosyltransferase_domain"/>
</dbReference>
<dbReference type="RefSeq" id="WP_095539272.1">
    <property type="nucleotide sequence ID" value="NZ_NSJB01000002.1"/>
</dbReference>
<dbReference type="AlphaFoldDB" id="A0A2A2AIX9"/>
<keyword evidence="3" id="KW-1185">Reference proteome</keyword>
<dbReference type="InterPro" id="IPR008441">
    <property type="entry name" value="AfumC-like_glycosyl_Trfase"/>
</dbReference>
<evidence type="ECO:0000313" key="3">
    <source>
        <dbReference type="Proteomes" id="UP000218054"/>
    </source>
</evidence>
<protein>
    <submittedName>
        <fullName evidence="2">Mannosyltransferase</fullName>
    </submittedName>
</protein>
<feature type="region of interest" description="Disordered" evidence="1">
    <location>
        <begin position="338"/>
        <end position="358"/>
    </location>
</feature>
<feature type="compositionally biased region" description="Pro residues" evidence="1">
    <location>
        <begin position="1"/>
        <end position="21"/>
    </location>
</feature>
<dbReference type="GO" id="GO:0000030">
    <property type="term" value="F:mannosyltransferase activity"/>
    <property type="evidence" value="ECO:0007669"/>
    <property type="project" value="TreeGrafter"/>
</dbReference>
<feature type="region of interest" description="Disordered" evidence="1">
    <location>
        <begin position="1"/>
        <end position="22"/>
    </location>
</feature>
<dbReference type="PANTHER" id="PTHR32385:SF15">
    <property type="entry name" value="INOSITOL PHOSPHOCERAMIDE MANNOSYLTRANSFERASE 1"/>
    <property type="match status" value="1"/>
</dbReference>
<dbReference type="SUPFAM" id="SSF53448">
    <property type="entry name" value="Nucleotide-diphospho-sugar transferases"/>
    <property type="match status" value="1"/>
</dbReference>
<gene>
    <name evidence="2" type="ORF">CK625_05390</name>
</gene>
<dbReference type="Pfam" id="PF05704">
    <property type="entry name" value="Caps_synth"/>
    <property type="match status" value="1"/>
</dbReference>
<dbReference type="InterPro" id="IPR029044">
    <property type="entry name" value="Nucleotide-diphossugar_trans"/>
</dbReference>
<accession>A0A2A2AIX9</accession>
<reference evidence="2 3" key="1">
    <citation type="submission" date="2017-08" db="EMBL/GenBank/DDBJ databases">
        <title>WGS of Clinical strains of the CDC Group NO-1 linked to zoonotic infections in humans.</title>
        <authorList>
            <person name="Bernier A.-M."/>
            <person name="Bernard K."/>
        </authorList>
    </citation>
    <scope>NUCLEOTIDE SEQUENCE [LARGE SCALE GENOMIC DNA]</scope>
    <source>
        <strain evidence="2 3">NML00-0135</strain>
    </source>
</reference>
<keyword evidence="2" id="KW-0808">Transferase</keyword>
<evidence type="ECO:0000256" key="1">
    <source>
        <dbReference type="SAM" id="MobiDB-lite"/>
    </source>
</evidence>
<dbReference type="Gene3D" id="3.90.550.20">
    <property type="match status" value="1"/>
</dbReference>
<dbReference type="PANTHER" id="PTHR32385">
    <property type="entry name" value="MANNOSYL PHOSPHORYLINOSITOL CERAMIDE SYNTHASE"/>
    <property type="match status" value="1"/>
</dbReference>
<name>A0A2A2AIX9_9BURK</name>
<dbReference type="Proteomes" id="UP000218054">
    <property type="component" value="Unassembled WGS sequence"/>
</dbReference>
<dbReference type="EMBL" id="NSJB01000002">
    <property type="protein sequence ID" value="PAT37703.1"/>
    <property type="molecule type" value="Genomic_DNA"/>
</dbReference>